<dbReference type="AlphaFoldDB" id="A0A2D0N865"/>
<proteinExistence type="predicted"/>
<organism evidence="1 2">
    <name type="scientific">Flavilitoribacter nigricans (strain ATCC 23147 / DSM 23189 / NBRC 102662 / NCIMB 1420 / SS-2)</name>
    <name type="common">Lewinella nigricans</name>
    <dbReference type="NCBI Taxonomy" id="1122177"/>
    <lineage>
        <taxon>Bacteria</taxon>
        <taxon>Pseudomonadati</taxon>
        <taxon>Bacteroidota</taxon>
        <taxon>Saprospiria</taxon>
        <taxon>Saprospirales</taxon>
        <taxon>Lewinellaceae</taxon>
        <taxon>Flavilitoribacter</taxon>
    </lineage>
</organism>
<evidence type="ECO:0000313" key="1">
    <source>
        <dbReference type="EMBL" id="PHN04588.1"/>
    </source>
</evidence>
<protein>
    <submittedName>
        <fullName evidence="1">Uncharacterized protein</fullName>
    </submittedName>
</protein>
<reference evidence="1 2" key="1">
    <citation type="submission" date="2017-10" db="EMBL/GenBank/DDBJ databases">
        <title>The draft genome sequence of Lewinella nigricans NBRC 102662.</title>
        <authorList>
            <person name="Wang K."/>
        </authorList>
    </citation>
    <scope>NUCLEOTIDE SEQUENCE [LARGE SCALE GENOMIC DNA]</scope>
    <source>
        <strain evidence="1 2">NBRC 102662</strain>
    </source>
</reference>
<accession>A0A2D0N865</accession>
<keyword evidence="2" id="KW-1185">Reference proteome</keyword>
<gene>
    <name evidence="1" type="ORF">CRP01_21525</name>
</gene>
<dbReference type="EMBL" id="PDUD01000025">
    <property type="protein sequence ID" value="PHN04588.1"/>
    <property type="molecule type" value="Genomic_DNA"/>
</dbReference>
<dbReference type="Proteomes" id="UP000223913">
    <property type="component" value="Unassembled WGS sequence"/>
</dbReference>
<comment type="caution">
    <text evidence="1">The sequence shown here is derived from an EMBL/GenBank/DDBJ whole genome shotgun (WGS) entry which is preliminary data.</text>
</comment>
<evidence type="ECO:0000313" key="2">
    <source>
        <dbReference type="Proteomes" id="UP000223913"/>
    </source>
</evidence>
<name>A0A2D0N865_FLAN2</name>
<sequence>MKKKTDTVFLQSRENQLYDAISPPIFGLKSPIFSGQAVSCQDLALIIFLIEKTLIHLPA</sequence>